<evidence type="ECO:0000313" key="3">
    <source>
        <dbReference type="EMBL" id="KAJ7707632.1"/>
    </source>
</evidence>
<dbReference type="SUPFAM" id="SSF52087">
    <property type="entry name" value="CRAL/TRIO domain"/>
    <property type="match status" value="1"/>
</dbReference>
<keyword evidence="4" id="KW-1185">Reference proteome</keyword>
<organism evidence="3 4">
    <name type="scientific">Mycena rosella</name>
    <name type="common">Pink bonnet</name>
    <name type="synonym">Agaricus rosellus</name>
    <dbReference type="NCBI Taxonomy" id="1033263"/>
    <lineage>
        <taxon>Eukaryota</taxon>
        <taxon>Fungi</taxon>
        <taxon>Dikarya</taxon>
        <taxon>Basidiomycota</taxon>
        <taxon>Agaricomycotina</taxon>
        <taxon>Agaricomycetes</taxon>
        <taxon>Agaricomycetidae</taxon>
        <taxon>Agaricales</taxon>
        <taxon>Marasmiineae</taxon>
        <taxon>Mycenaceae</taxon>
        <taxon>Mycena</taxon>
    </lineage>
</organism>
<dbReference type="InterPro" id="IPR001251">
    <property type="entry name" value="CRAL-TRIO_dom"/>
</dbReference>
<evidence type="ECO:0000256" key="1">
    <source>
        <dbReference type="SAM" id="MobiDB-lite"/>
    </source>
</evidence>
<sequence length="316" mass="36173">MFLPIPPPAQPAVPTAHPELTETQVKMQQDVLQHFENPEYIPTDSEKPLMDVEKMWLSYECILRYLRASKWKVDAAIHRLEETLKWRRSYGIYDALTADLVEPEAVTGKQILLGYDTNGRPGLYLLPSRQNTTESTRQVQFTVWMLERTIDLMPPGVESLDLLINYADKAKNPSFSTARAVLSILQDHYPERLGLALILNVPFLLNAFFKLITPFVDPVTRNKMKFNPQVIQDKIFSEEQVMKEWWGGACNFAYEHDKYWPALISLCEERTKTWTATWHKMGGKVGLKESDYKTGKPDGGEATEAVPTTHSEPLES</sequence>
<feature type="compositionally biased region" description="Basic and acidic residues" evidence="1">
    <location>
        <begin position="288"/>
        <end position="299"/>
    </location>
</feature>
<dbReference type="PANTHER" id="PTHR45824">
    <property type="entry name" value="GH16843P"/>
    <property type="match status" value="1"/>
</dbReference>
<proteinExistence type="predicted"/>
<feature type="domain" description="CRAL-TRIO" evidence="2">
    <location>
        <begin position="100"/>
        <end position="254"/>
    </location>
</feature>
<evidence type="ECO:0000259" key="2">
    <source>
        <dbReference type="PROSITE" id="PS50191"/>
    </source>
</evidence>
<dbReference type="SMART" id="SM01100">
    <property type="entry name" value="CRAL_TRIO_N"/>
    <property type="match status" value="1"/>
</dbReference>
<dbReference type="Pfam" id="PF03765">
    <property type="entry name" value="CRAL_TRIO_N"/>
    <property type="match status" value="1"/>
</dbReference>
<feature type="compositionally biased region" description="Polar residues" evidence="1">
    <location>
        <begin position="306"/>
        <end position="316"/>
    </location>
</feature>
<accession>A0AAD7GY66</accession>
<dbReference type="InterPro" id="IPR011074">
    <property type="entry name" value="CRAL/TRIO_N_dom"/>
</dbReference>
<dbReference type="SMART" id="SM00516">
    <property type="entry name" value="SEC14"/>
    <property type="match status" value="1"/>
</dbReference>
<dbReference type="AlphaFoldDB" id="A0AAD7GY66"/>
<dbReference type="GO" id="GO:0008526">
    <property type="term" value="F:phosphatidylinositol transfer activity"/>
    <property type="evidence" value="ECO:0007669"/>
    <property type="project" value="TreeGrafter"/>
</dbReference>
<dbReference type="Pfam" id="PF00650">
    <property type="entry name" value="CRAL_TRIO"/>
    <property type="match status" value="1"/>
</dbReference>
<gene>
    <name evidence="3" type="ORF">B0H17DRAFT_918031</name>
</gene>
<dbReference type="PROSITE" id="PS50191">
    <property type="entry name" value="CRAL_TRIO"/>
    <property type="match status" value="1"/>
</dbReference>
<name>A0AAD7GY66_MYCRO</name>
<dbReference type="EMBL" id="JARKIE010000005">
    <property type="protein sequence ID" value="KAJ7707632.1"/>
    <property type="molecule type" value="Genomic_DNA"/>
</dbReference>
<dbReference type="Gene3D" id="3.40.525.10">
    <property type="entry name" value="CRAL-TRIO lipid binding domain"/>
    <property type="match status" value="1"/>
</dbReference>
<reference evidence="3" key="1">
    <citation type="submission" date="2023-03" db="EMBL/GenBank/DDBJ databases">
        <title>Massive genome expansion in bonnet fungi (Mycena s.s.) driven by repeated elements and novel gene families across ecological guilds.</title>
        <authorList>
            <consortium name="Lawrence Berkeley National Laboratory"/>
            <person name="Harder C.B."/>
            <person name="Miyauchi S."/>
            <person name="Viragh M."/>
            <person name="Kuo A."/>
            <person name="Thoen E."/>
            <person name="Andreopoulos B."/>
            <person name="Lu D."/>
            <person name="Skrede I."/>
            <person name="Drula E."/>
            <person name="Henrissat B."/>
            <person name="Morin E."/>
            <person name="Kohler A."/>
            <person name="Barry K."/>
            <person name="LaButti K."/>
            <person name="Morin E."/>
            <person name="Salamov A."/>
            <person name="Lipzen A."/>
            <person name="Mereny Z."/>
            <person name="Hegedus B."/>
            <person name="Baldrian P."/>
            <person name="Stursova M."/>
            <person name="Weitz H."/>
            <person name="Taylor A."/>
            <person name="Grigoriev I.V."/>
            <person name="Nagy L.G."/>
            <person name="Martin F."/>
            <person name="Kauserud H."/>
        </authorList>
    </citation>
    <scope>NUCLEOTIDE SEQUENCE</scope>
    <source>
        <strain evidence="3">CBHHK067</strain>
    </source>
</reference>
<comment type="caution">
    <text evidence="3">The sequence shown here is derived from an EMBL/GenBank/DDBJ whole genome shotgun (WGS) entry which is preliminary data.</text>
</comment>
<dbReference type="SUPFAM" id="SSF46938">
    <property type="entry name" value="CRAL/TRIO N-terminal domain"/>
    <property type="match status" value="1"/>
</dbReference>
<protein>
    <submittedName>
        <fullName evidence="3">CRAL/TRIO domain-containing protein</fullName>
    </submittedName>
</protein>
<dbReference type="CDD" id="cd00170">
    <property type="entry name" value="SEC14"/>
    <property type="match status" value="1"/>
</dbReference>
<evidence type="ECO:0000313" key="4">
    <source>
        <dbReference type="Proteomes" id="UP001221757"/>
    </source>
</evidence>
<dbReference type="PANTHER" id="PTHR45824:SF29">
    <property type="entry name" value="GH16843P"/>
    <property type="match status" value="1"/>
</dbReference>
<feature type="region of interest" description="Disordered" evidence="1">
    <location>
        <begin position="288"/>
        <end position="316"/>
    </location>
</feature>
<dbReference type="Proteomes" id="UP001221757">
    <property type="component" value="Unassembled WGS sequence"/>
</dbReference>
<dbReference type="InterPro" id="IPR036273">
    <property type="entry name" value="CRAL/TRIO_N_dom_sf"/>
</dbReference>
<dbReference type="InterPro" id="IPR036865">
    <property type="entry name" value="CRAL-TRIO_dom_sf"/>
</dbReference>
<dbReference type="InterPro" id="IPR052578">
    <property type="entry name" value="PI_Transfer_CRAL-TRIO"/>
</dbReference>